<dbReference type="InParanoid" id="G4TZM5"/>
<evidence type="ECO:0000313" key="2">
    <source>
        <dbReference type="EMBL" id="CCA76768.1"/>
    </source>
</evidence>
<accession>G4TZM5</accession>
<gene>
    <name evidence="2" type="ORF">PIIN_10755</name>
</gene>
<organism evidence="2 3">
    <name type="scientific">Serendipita indica (strain DSM 11827)</name>
    <name type="common">Root endophyte fungus</name>
    <name type="synonym">Piriformospora indica</name>
    <dbReference type="NCBI Taxonomy" id="1109443"/>
    <lineage>
        <taxon>Eukaryota</taxon>
        <taxon>Fungi</taxon>
        <taxon>Dikarya</taxon>
        <taxon>Basidiomycota</taxon>
        <taxon>Agaricomycotina</taxon>
        <taxon>Agaricomycetes</taxon>
        <taxon>Sebacinales</taxon>
        <taxon>Serendipitaceae</taxon>
        <taxon>Serendipita</taxon>
    </lineage>
</organism>
<evidence type="ECO:0000256" key="1">
    <source>
        <dbReference type="SAM" id="Phobius"/>
    </source>
</evidence>
<protein>
    <submittedName>
        <fullName evidence="2">Uncharacterized protein</fullName>
    </submittedName>
</protein>
<keyword evidence="1" id="KW-0472">Membrane</keyword>
<evidence type="ECO:0000313" key="3">
    <source>
        <dbReference type="Proteomes" id="UP000007148"/>
    </source>
</evidence>
<name>G4TZM5_SERID</name>
<dbReference type="HOGENOM" id="CLU_3051206_0_0_1"/>
<sequence length="54" mass="6014">MALKTIFRQCKPKVVENITGDIRDTLCPFYIIFTILLLTAFVASTLVATALTHT</sequence>
<comment type="caution">
    <text evidence="2">The sequence shown here is derived from an EMBL/GenBank/DDBJ whole genome shotgun (WGS) entry which is preliminary data.</text>
</comment>
<feature type="transmembrane region" description="Helical" evidence="1">
    <location>
        <begin position="29"/>
        <end position="51"/>
    </location>
</feature>
<dbReference type="EMBL" id="CAFZ01000985">
    <property type="protein sequence ID" value="CCA76768.1"/>
    <property type="molecule type" value="Genomic_DNA"/>
</dbReference>
<keyword evidence="3" id="KW-1185">Reference proteome</keyword>
<keyword evidence="1" id="KW-1133">Transmembrane helix</keyword>
<dbReference type="AlphaFoldDB" id="G4TZM5"/>
<keyword evidence="1" id="KW-0812">Transmembrane</keyword>
<proteinExistence type="predicted"/>
<dbReference type="Proteomes" id="UP000007148">
    <property type="component" value="Unassembled WGS sequence"/>
</dbReference>
<reference evidence="2 3" key="1">
    <citation type="journal article" date="2011" name="PLoS Pathog.">
        <title>Endophytic Life Strategies Decoded by Genome and Transcriptome Analyses of the Mutualistic Root Symbiont Piriformospora indica.</title>
        <authorList>
            <person name="Zuccaro A."/>
            <person name="Lahrmann U."/>
            <person name="Guldener U."/>
            <person name="Langen G."/>
            <person name="Pfiffi S."/>
            <person name="Biedenkopf D."/>
            <person name="Wong P."/>
            <person name="Samans B."/>
            <person name="Grimm C."/>
            <person name="Basiewicz M."/>
            <person name="Murat C."/>
            <person name="Martin F."/>
            <person name="Kogel K.H."/>
        </authorList>
    </citation>
    <scope>NUCLEOTIDE SEQUENCE [LARGE SCALE GENOMIC DNA]</scope>
    <source>
        <strain evidence="2 3">DSM 11827</strain>
    </source>
</reference>